<comment type="subcellular location">
    <subcellularLocation>
        <location evidence="9 10">Peroxisome membrane</location>
    </subcellularLocation>
</comment>
<feature type="compositionally biased region" description="Polar residues" evidence="11">
    <location>
        <begin position="126"/>
        <end position="137"/>
    </location>
</feature>
<evidence type="ECO:0000256" key="6">
    <source>
        <dbReference type="ARBA" id="ARBA00023140"/>
    </source>
</evidence>
<reference evidence="14 15" key="1">
    <citation type="submission" date="2020-12" db="EMBL/GenBank/DDBJ databases">
        <title>Metabolic potential, ecology and presence of endohyphal bacteria is reflected in genomic diversity of Mucoromycotina.</title>
        <authorList>
            <person name="Muszewska A."/>
            <person name="Okrasinska A."/>
            <person name="Steczkiewicz K."/>
            <person name="Drgas O."/>
            <person name="Orlowska M."/>
            <person name="Perlinska-Lenart U."/>
            <person name="Aleksandrzak-Piekarczyk T."/>
            <person name="Szatraj K."/>
            <person name="Zielenkiewicz U."/>
            <person name="Pilsyk S."/>
            <person name="Malc E."/>
            <person name="Mieczkowski P."/>
            <person name="Kruszewska J.S."/>
            <person name="Biernat P."/>
            <person name="Pawlowska J."/>
        </authorList>
    </citation>
    <scope>NUCLEOTIDE SEQUENCE [LARGE SCALE GENOMIC DNA]</scope>
    <source>
        <strain evidence="14 15">CBS 142.35</strain>
    </source>
</reference>
<evidence type="ECO:0000256" key="5">
    <source>
        <dbReference type="ARBA" id="ARBA00023136"/>
    </source>
</evidence>
<dbReference type="PANTHER" id="PTHR23058">
    <property type="entry name" value="PEROXISOMAL MEMBRANE PROTEIN PEX14"/>
    <property type="match status" value="1"/>
</dbReference>
<dbReference type="GO" id="GO:0005102">
    <property type="term" value="F:signaling receptor binding"/>
    <property type="evidence" value="ECO:0007669"/>
    <property type="project" value="TreeGrafter"/>
</dbReference>
<keyword evidence="5 10" id="KW-0472">Membrane</keyword>
<keyword evidence="3 10" id="KW-0653">Protein transport</keyword>
<dbReference type="PANTHER" id="PTHR23058:SF0">
    <property type="entry name" value="PEROXISOMAL MEMBRANE PROTEIN PEX14"/>
    <property type="match status" value="1"/>
</dbReference>
<organism evidence="14 15">
    <name type="scientific">Circinella minor</name>
    <dbReference type="NCBI Taxonomy" id="1195481"/>
    <lineage>
        <taxon>Eukaryota</taxon>
        <taxon>Fungi</taxon>
        <taxon>Fungi incertae sedis</taxon>
        <taxon>Mucoromycota</taxon>
        <taxon>Mucoromycotina</taxon>
        <taxon>Mucoromycetes</taxon>
        <taxon>Mucorales</taxon>
        <taxon>Lichtheimiaceae</taxon>
        <taxon>Circinella</taxon>
    </lineage>
</organism>
<dbReference type="Proteomes" id="UP000646827">
    <property type="component" value="Unassembled WGS sequence"/>
</dbReference>
<feature type="region of interest" description="Disordered" evidence="11">
    <location>
        <begin position="1"/>
        <end position="76"/>
    </location>
</feature>
<evidence type="ECO:0000256" key="8">
    <source>
        <dbReference type="ARBA" id="ARBA00029691"/>
    </source>
</evidence>
<keyword evidence="6 10" id="KW-0576">Peroxisome</keyword>
<keyword evidence="4" id="KW-0811">Translocation</keyword>
<dbReference type="InterPro" id="IPR025655">
    <property type="entry name" value="PEX14"/>
</dbReference>
<dbReference type="Pfam" id="PF04695">
    <property type="entry name" value="Pex14_N"/>
    <property type="match status" value="1"/>
</dbReference>
<evidence type="ECO:0000259" key="13">
    <source>
        <dbReference type="Pfam" id="PF04695"/>
    </source>
</evidence>
<accession>A0A8H7SBX6</accession>
<feature type="transmembrane region" description="Helical" evidence="12">
    <location>
        <begin position="184"/>
        <end position="206"/>
    </location>
</feature>
<dbReference type="OrthoDB" id="441517at2759"/>
<evidence type="ECO:0000256" key="4">
    <source>
        <dbReference type="ARBA" id="ARBA00023010"/>
    </source>
</evidence>
<keyword evidence="12" id="KW-0812">Transmembrane</keyword>
<sequence>MTNDNKDSSPTENQATVTKESTPSQSQSSTLTNSTTTTTPETPSKQPTPSITATNTTTDTATTSNNNGTSSTQSLREDMLKSAVSFLSSPNVRSADNAKKVAFLRQKGLTADEITEAFKRVGENGPVTTATDVSTGSAPPRPMTAPMSQAGPPPVMNRPAVPPRPPQVVYYQPAPPRIMPIQQLLGIALLAGFGLVGLTAAAVRIVK</sequence>
<dbReference type="InterPro" id="IPR006785">
    <property type="entry name" value="Pex14_N"/>
</dbReference>
<keyword evidence="2 10" id="KW-0813">Transport</keyword>
<evidence type="ECO:0000256" key="1">
    <source>
        <dbReference type="ARBA" id="ARBA00005443"/>
    </source>
</evidence>
<dbReference type="AlphaFoldDB" id="A0A8H7SBX6"/>
<proteinExistence type="inferred from homology"/>
<dbReference type="Gene3D" id="1.10.10.10">
    <property type="entry name" value="Winged helix-like DNA-binding domain superfamily/Winged helix DNA-binding domain"/>
    <property type="match status" value="1"/>
</dbReference>
<evidence type="ECO:0000256" key="11">
    <source>
        <dbReference type="SAM" id="MobiDB-lite"/>
    </source>
</evidence>
<keyword evidence="15" id="KW-1185">Reference proteome</keyword>
<gene>
    <name evidence="14" type="ORF">INT45_001037</name>
</gene>
<evidence type="ECO:0000256" key="2">
    <source>
        <dbReference type="ARBA" id="ARBA00022448"/>
    </source>
</evidence>
<feature type="compositionally biased region" description="Low complexity" evidence="11">
    <location>
        <begin position="18"/>
        <end position="72"/>
    </location>
</feature>
<evidence type="ECO:0000256" key="3">
    <source>
        <dbReference type="ARBA" id="ARBA00022927"/>
    </source>
</evidence>
<feature type="region of interest" description="Disordered" evidence="11">
    <location>
        <begin position="125"/>
        <end position="153"/>
    </location>
</feature>
<feature type="domain" description="Peroxisome membrane anchor protein Pex14p N-terminal" evidence="13">
    <location>
        <begin position="76"/>
        <end position="120"/>
    </location>
</feature>
<comment type="similarity">
    <text evidence="1 10">Belongs to the peroxin-14 family.</text>
</comment>
<evidence type="ECO:0000313" key="15">
    <source>
        <dbReference type="Proteomes" id="UP000646827"/>
    </source>
</evidence>
<dbReference type="GO" id="GO:0016560">
    <property type="term" value="P:protein import into peroxisome matrix, docking"/>
    <property type="evidence" value="ECO:0007669"/>
    <property type="project" value="UniProtKB-UniRule"/>
</dbReference>
<evidence type="ECO:0000256" key="9">
    <source>
        <dbReference type="ARBA" id="ARBA00046271"/>
    </source>
</evidence>
<dbReference type="InterPro" id="IPR036388">
    <property type="entry name" value="WH-like_DNA-bd_sf"/>
</dbReference>
<feature type="non-terminal residue" evidence="14">
    <location>
        <position position="1"/>
    </location>
</feature>
<dbReference type="GO" id="GO:0005778">
    <property type="term" value="C:peroxisomal membrane"/>
    <property type="evidence" value="ECO:0007669"/>
    <property type="project" value="UniProtKB-SubCell"/>
</dbReference>
<comment type="caution">
    <text evidence="14">The sequence shown here is derived from an EMBL/GenBank/DDBJ whole genome shotgun (WGS) entry which is preliminary data.</text>
</comment>
<evidence type="ECO:0000256" key="7">
    <source>
        <dbReference type="ARBA" id="ARBA00029502"/>
    </source>
</evidence>
<dbReference type="GO" id="GO:1990429">
    <property type="term" value="C:peroxisomal importomer complex"/>
    <property type="evidence" value="ECO:0007669"/>
    <property type="project" value="TreeGrafter"/>
</dbReference>
<name>A0A8H7SBX6_9FUNG</name>
<dbReference type="EMBL" id="JAEPRB010000014">
    <property type="protein sequence ID" value="KAG2226690.1"/>
    <property type="molecule type" value="Genomic_DNA"/>
</dbReference>
<protein>
    <recommendedName>
        <fullName evidence="7 10">Peroxisomal membrane protein PEX14</fullName>
    </recommendedName>
    <alternativeName>
        <fullName evidence="8 10">Peroxin-14</fullName>
    </alternativeName>
</protein>
<evidence type="ECO:0000256" key="10">
    <source>
        <dbReference type="RuleBase" id="RU367032"/>
    </source>
</evidence>
<evidence type="ECO:0000313" key="14">
    <source>
        <dbReference type="EMBL" id="KAG2226690.1"/>
    </source>
</evidence>
<evidence type="ECO:0000256" key="12">
    <source>
        <dbReference type="SAM" id="Phobius"/>
    </source>
</evidence>
<comment type="function">
    <text evidence="10">Component of the PEX13-PEX14 docking complex, a translocon channel that specifically mediates the import of peroxisomal cargo proteins bound to PEX5 receptor. The PEX13-PEX14 docking complex forms a large import pore which can be opened to a diameter of about 9 nm. Mechanistically, PEX5 receptor along with cargo proteins associates with the PEX14 subunit of the PEX13-PEX14 docking complex in the cytosol, leading to the insertion of the receptor into the organelle membrane with the concomitant translocation of the cargo into the peroxisome matrix.</text>
</comment>
<keyword evidence="12" id="KW-1133">Transmembrane helix</keyword>